<dbReference type="InterPro" id="IPR006442">
    <property type="entry name" value="Antitoxin_Phd/YefM"/>
</dbReference>
<dbReference type="SUPFAM" id="SSF143120">
    <property type="entry name" value="YefM-like"/>
    <property type="match status" value="1"/>
</dbReference>
<organism evidence="3 4">
    <name type="scientific">Cryobacterium glaciale</name>
    <dbReference type="NCBI Taxonomy" id="1259145"/>
    <lineage>
        <taxon>Bacteria</taxon>
        <taxon>Bacillati</taxon>
        <taxon>Actinomycetota</taxon>
        <taxon>Actinomycetes</taxon>
        <taxon>Micrococcales</taxon>
        <taxon>Microbacteriaceae</taxon>
        <taxon>Cryobacterium</taxon>
    </lineage>
</organism>
<evidence type="ECO:0000313" key="3">
    <source>
        <dbReference type="EMBL" id="TFB71903.1"/>
    </source>
</evidence>
<evidence type="ECO:0000256" key="2">
    <source>
        <dbReference type="RuleBase" id="RU362080"/>
    </source>
</evidence>
<dbReference type="InterPro" id="IPR036165">
    <property type="entry name" value="YefM-like_sf"/>
</dbReference>
<dbReference type="PANTHER" id="PTHR35377">
    <property type="entry name" value="ANTITOXIN VAPB49-RELATED-RELATED"/>
    <property type="match status" value="1"/>
</dbReference>
<gene>
    <name evidence="3" type="ORF">E3O06_11635</name>
</gene>
<dbReference type="GO" id="GO:0097351">
    <property type="term" value="F:toxin sequestering activity"/>
    <property type="evidence" value="ECO:0007669"/>
    <property type="project" value="TreeGrafter"/>
</dbReference>
<evidence type="ECO:0000256" key="1">
    <source>
        <dbReference type="ARBA" id="ARBA00009981"/>
    </source>
</evidence>
<comment type="similarity">
    <text evidence="1 2">Belongs to the phD/YefM antitoxin family.</text>
</comment>
<comment type="function">
    <text evidence="2">Antitoxin component of a type II toxin-antitoxin (TA) system.</text>
</comment>
<dbReference type="Proteomes" id="UP000298173">
    <property type="component" value="Unassembled WGS sequence"/>
</dbReference>
<proteinExistence type="inferred from homology"/>
<dbReference type="NCBIfam" id="TIGR01552">
    <property type="entry name" value="phd_fam"/>
    <property type="match status" value="1"/>
</dbReference>
<name>A0A4R8UV47_9MICO</name>
<dbReference type="PANTHER" id="PTHR35377:SF5">
    <property type="entry name" value="ANTITOXIN VAPB46"/>
    <property type="match status" value="1"/>
</dbReference>
<dbReference type="OrthoDB" id="33091at2"/>
<dbReference type="AlphaFoldDB" id="A0A4R8UV47"/>
<dbReference type="EMBL" id="SOEY01000023">
    <property type="protein sequence ID" value="TFB71903.1"/>
    <property type="molecule type" value="Genomic_DNA"/>
</dbReference>
<comment type="caution">
    <text evidence="3">The sequence shown here is derived from an EMBL/GenBank/DDBJ whole genome shotgun (WGS) entry which is preliminary data.</text>
</comment>
<dbReference type="InterPro" id="IPR051416">
    <property type="entry name" value="phD-YefM_TA_antitoxins"/>
</dbReference>
<dbReference type="RefSeq" id="WP_134503554.1">
    <property type="nucleotide sequence ID" value="NZ_SOEY01000023.1"/>
</dbReference>
<sequence>MTRVGLRELKQNPSQVISRVEQGETIEVTVQGRPAALLVPIGGRARRRWVPAAEFAALTPIADVAEWAAEIRDSRENDSIVDPWESR</sequence>
<evidence type="ECO:0000313" key="4">
    <source>
        <dbReference type="Proteomes" id="UP000298173"/>
    </source>
</evidence>
<protein>
    <recommendedName>
        <fullName evidence="2">Antitoxin</fullName>
    </recommendedName>
</protein>
<reference evidence="3 4" key="1">
    <citation type="submission" date="2019-03" db="EMBL/GenBank/DDBJ databases">
        <title>Genomics of glacier-inhabiting Cryobacterium strains.</title>
        <authorList>
            <person name="Liu Q."/>
            <person name="Xin Y.-H."/>
        </authorList>
    </citation>
    <scope>NUCLEOTIDE SEQUENCE [LARGE SCALE GENOMIC DNA]</scope>
    <source>
        <strain evidence="3 4">HLT2-23</strain>
    </source>
</reference>
<dbReference type="Gene3D" id="3.40.1620.10">
    <property type="entry name" value="YefM-like domain"/>
    <property type="match status" value="1"/>
</dbReference>
<keyword evidence="4" id="KW-1185">Reference proteome</keyword>
<dbReference type="Pfam" id="PF02604">
    <property type="entry name" value="PhdYeFM_antitox"/>
    <property type="match status" value="1"/>
</dbReference>
<accession>A0A4R8UV47</accession>